<evidence type="ECO:0000313" key="5">
    <source>
        <dbReference type="EMBL" id="RCW49610.1"/>
    </source>
</evidence>
<dbReference type="PRINTS" id="PR00133">
    <property type="entry name" value="GLHYDRLASE3"/>
</dbReference>
<organism evidence="5 6">
    <name type="scientific">Paenibacillus prosopidis</name>
    <dbReference type="NCBI Taxonomy" id="630520"/>
    <lineage>
        <taxon>Bacteria</taxon>
        <taxon>Bacillati</taxon>
        <taxon>Bacillota</taxon>
        <taxon>Bacilli</taxon>
        <taxon>Bacillales</taxon>
        <taxon>Paenibacillaceae</taxon>
        <taxon>Paenibacillus</taxon>
    </lineage>
</organism>
<dbReference type="SUPFAM" id="SSF49785">
    <property type="entry name" value="Galactose-binding domain-like"/>
    <property type="match status" value="1"/>
</dbReference>
<dbReference type="Proteomes" id="UP000252415">
    <property type="component" value="Unassembled WGS sequence"/>
</dbReference>
<dbReference type="GO" id="GO:0031222">
    <property type="term" value="P:arabinan catabolic process"/>
    <property type="evidence" value="ECO:0007669"/>
    <property type="project" value="TreeGrafter"/>
</dbReference>
<dbReference type="AlphaFoldDB" id="A0A368W382"/>
<dbReference type="PROSITE" id="PS51175">
    <property type="entry name" value="CBM6"/>
    <property type="match status" value="1"/>
</dbReference>
<feature type="domain" description="CBM6" evidence="4">
    <location>
        <begin position="822"/>
        <end position="951"/>
    </location>
</feature>
<evidence type="ECO:0000313" key="6">
    <source>
        <dbReference type="Proteomes" id="UP000252415"/>
    </source>
</evidence>
<sequence length="952" mass="105990">MNTFLSYPFQNIKFTLEERVSDLVSRLTLEEKLSLIPFRQGSVKRLGIPGYWIGGNAVQGLFAYEGATTVFPQNLGLSCTWNTELIKEIGEMIGDEARAYDKLRNGLRGLMLRAPVVDLARDPRWGRTDETFGEDPFLTGCMYSAYAKGMQGDHPFYIKTAPILNYFYAGNNERDRLKSSSCISPRNKREYYLKAFETPVREGSVLSVMTAYNAINGTPAICHPDIKAVLKDEWRLDGFVVSAFSDMQQTVDEHQYYNTYAEAAAAAIKAGIDCIMDDSELVKKSIREALDQGLLSETDIDRAIRNVFRVRMRLGQFDPEAINPYAQITESVLYKQEHRELALRAARESVVLLKNENNMLPLDKERLQSAAVIGPLGDVVCRGFYTGSPPYQVTPLQGIISKLDPNNVQFKDGCDRIILQSAATRRFVGQRHIYDATLAANKEDAGSGEHFKLTDWGLGSHTLLSTANRSYVTCGASGISASAKEVGGWFNKELFNFIPQEDGTFAIKAWNGQIATVVDETIRLKDDAQIGISDKFIIHPVIDGIAEAVAAARASDVAIVVVGNHPLINGREEVDRQDLSLPPQQEKLIQEVHKANPNTVVVIIGSYPFALNWAQENIPAIVYTAHGCQELGNAVADVLFGDYNPAGRLSMTWYRSVLDLPDMLDYDIIKGKRTYLYFDGDPLYPFGHGLSYTGFQFSDLKLSKLKMTADDQVKVKVTVKNTGLRPGDEVVQLYIRANKSRVKRPLKELRGFTRIYLQPGEKRTVEFDLAGTDFACWDVTRDGYAVETGPYTIMVGNSSGNIILEAAVQVHGETIPPRYPYLMIRAENYDDYASVFLDECRDGEARQYGFEVTGSCVSVIGRDGWISFHDVEFESGAAGFEARAACATENGSIEMRLDNPDGMLTGICHIGHSEGRHSWGTYSCRLTGAEGRHDVYLRLKGSVHLSSFRFVK</sequence>
<dbReference type="Gene3D" id="2.60.40.10">
    <property type="entry name" value="Immunoglobulins"/>
    <property type="match status" value="1"/>
</dbReference>
<keyword evidence="6" id="KW-1185">Reference proteome</keyword>
<dbReference type="InterPro" id="IPR036962">
    <property type="entry name" value="Glyco_hydro_3_N_sf"/>
</dbReference>
<name>A0A368W382_9BACL</name>
<dbReference type="GO" id="GO:0045493">
    <property type="term" value="P:xylan catabolic process"/>
    <property type="evidence" value="ECO:0007669"/>
    <property type="project" value="InterPro"/>
</dbReference>
<dbReference type="GO" id="GO:0046556">
    <property type="term" value="F:alpha-L-arabinofuranosidase activity"/>
    <property type="evidence" value="ECO:0007669"/>
    <property type="project" value="TreeGrafter"/>
</dbReference>
<dbReference type="Gene3D" id="3.40.50.1700">
    <property type="entry name" value="Glycoside hydrolase family 3 C-terminal domain"/>
    <property type="match status" value="1"/>
</dbReference>
<dbReference type="GO" id="GO:0008422">
    <property type="term" value="F:beta-glucosidase activity"/>
    <property type="evidence" value="ECO:0007669"/>
    <property type="project" value="UniProtKB-ARBA"/>
</dbReference>
<dbReference type="InterPro" id="IPR005084">
    <property type="entry name" value="CBM6"/>
</dbReference>
<keyword evidence="2" id="KW-0732">Signal</keyword>
<dbReference type="InterPro" id="IPR008979">
    <property type="entry name" value="Galactose-bd-like_sf"/>
</dbReference>
<dbReference type="OrthoDB" id="9805821at2"/>
<proteinExistence type="inferred from homology"/>
<dbReference type="InterPro" id="IPR044993">
    <property type="entry name" value="BXL"/>
</dbReference>
<dbReference type="Gene3D" id="2.60.120.260">
    <property type="entry name" value="Galactose-binding domain-like"/>
    <property type="match status" value="1"/>
</dbReference>
<accession>A0A368W382</accession>
<evidence type="ECO:0000256" key="2">
    <source>
        <dbReference type="ARBA" id="ARBA00022729"/>
    </source>
</evidence>
<dbReference type="EMBL" id="QPJD01000004">
    <property type="protein sequence ID" value="RCW49610.1"/>
    <property type="molecule type" value="Genomic_DNA"/>
</dbReference>
<evidence type="ECO:0000256" key="3">
    <source>
        <dbReference type="ARBA" id="ARBA00022801"/>
    </source>
</evidence>
<dbReference type="InterPro" id="IPR017853">
    <property type="entry name" value="GH"/>
</dbReference>
<dbReference type="Gene3D" id="2.60.120.380">
    <property type="match status" value="1"/>
</dbReference>
<dbReference type="Pfam" id="PF01915">
    <property type="entry name" value="Glyco_hydro_3_C"/>
    <property type="match status" value="1"/>
</dbReference>
<evidence type="ECO:0000259" key="4">
    <source>
        <dbReference type="PROSITE" id="PS51175"/>
    </source>
</evidence>
<dbReference type="GO" id="GO:0030246">
    <property type="term" value="F:carbohydrate binding"/>
    <property type="evidence" value="ECO:0007669"/>
    <property type="project" value="InterPro"/>
</dbReference>
<dbReference type="InterPro" id="IPR026891">
    <property type="entry name" value="Fn3-like"/>
</dbReference>
<comment type="similarity">
    <text evidence="1">Belongs to the glycosyl hydrolase 3 family.</text>
</comment>
<dbReference type="InterPro" id="IPR008999">
    <property type="entry name" value="Actin-crosslinking"/>
</dbReference>
<dbReference type="CDD" id="cd04084">
    <property type="entry name" value="CBM6_xylanase-like"/>
    <property type="match status" value="1"/>
</dbReference>
<dbReference type="CDD" id="cd23343">
    <property type="entry name" value="beta-trefoil_FSCN_BglX-like"/>
    <property type="match status" value="1"/>
</dbReference>
<evidence type="ECO:0000256" key="1">
    <source>
        <dbReference type="ARBA" id="ARBA00005336"/>
    </source>
</evidence>
<dbReference type="Gene3D" id="3.20.20.300">
    <property type="entry name" value="Glycoside hydrolase, family 3, N-terminal domain"/>
    <property type="match status" value="1"/>
</dbReference>
<gene>
    <name evidence="5" type="ORF">DFP97_104268</name>
</gene>
<dbReference type="InterPro" id="IPR006584">
    <property type="entry name" value="Cellulose-bd_IV"/>
</dbReference>
<dbReference type="SMART" id="SM01217">
    <property type="entry name" value="Fn3_like"/>
    <property type="match status" value="1"/>
</dbReference>
<comment type="caution">
    <text evidence="5">The sequence shown here is derived from an EMBL/GenBank/DDBJ whole genome shotgun (WGS) entry which is preliminary data.</text>
</comment>
<dbReference type="FunFam" id="2.60.40.10:FF:000495">
    <property type="entry name" value="Periplasmic beta-glucosidase"/>
    <property type="match status" value="1"/>
</dbReference>
<dbReference type="SMART" id="SM00606">
    <property type="entry name" value="CBD_IV"/>
    <property type="match status" value="1"/>
</dbReference>
<dbReference type="SUPFAM" id="SSF51445">
    <property type="entry name" value="(Trans)glycosidases"/>
    <property type="match status" value="1"/>
</dbReference>
<dbReference type="Pfam" id="PF00933">
    <property type="entry name" value="Glyco_hydro_3"/>
    <property type="match status" value="1"/>
</dbReference>
<dbReference type="SUPFAM" id="SSF52279">
    <property type="entry name" value="Beta-D-glucan exohydrolase, C-terminal domain"/>
    <property type="match status" value="1"/>
</dbReference>
<dbReference type="SUPFAM" id="SSF50405">
    <property type="entry name" value="Actin-crosslinking proteins"/>
    <property type="match status" value="1"/>
</dbReference>
<dbReference type="Pfam" id="PF03422">
    <property type="entry name" value="CBM_6"/>
    <property type="match status" value="1"/>
</dbReference>
<protein>
    <submittedName>
        <fullName evidence="5">Beta-glucosidase</fullName>
    </submittedName>
</protein>
<dbReference type="InterPro" id="IPR001764">
    <property type="entry name" value="Glyco_hydro_3_N"/>
</dbReference>
<reference evidence="5 6" key="1">
    <citation type="submission" date="2018-07" db="EMBL/GenBank/DDBJ databases">
        <title>Genomic Encyclopedia of Type Strains, Phase III (KMG-III): the genomes of soil and plant-associated and newly described type strains.</title>
        <authorList>
            <person name="Whitman W."/>
        </authorList>
    </citation>
    <scope>NUCLEOTIDE SEQUENCE [LARGE SCALE GENOMIC DNA]</scope>
    <source>
        <strain evidence="5 6">CECT 7506</strain>
    </source>
</reference>
<keyword evidence="3" id="KW-0378">Hydrolase</keyword>
<dbReference type="Pfam" id="PF14310">
    <property type="entry name" value="Fn3-like"/>
    <property type="match status" value="1"/>
</dbReference>
<dbReference type="GO" id="GO:0009044">
    <property type="term" value="F:xylan 1,4-beta-xylosidase activity"/>
    <property type="evidence" value="ECO:0007669"/>
    <property type="project" value="InterPro"/>
</dbReference>
<dbReference type="InterPro" id="IPR036881">
    <property type="entry name" value="Glyco_hydro_3_C_sf"/>
</dbReference>
<dbReference type="PANTHER" id="PTHR42721">
    <property type="entry name" value="SUGAR HYDROLASE-RELATED"/>
    <property type="match status" value="1"/>
</dbReference>
<dbReference type="RefSeq" id="WP_114379506.1">
    <property type="nucleotide sequence ID" value="NZ_QPJD01000004.1"/>
</dbReference>
<dbReference type="InterPro" id="IPR002772">
    <property type="entry name" value="Glyco_hydro_3_C"/>
</dbReference>
<dbReference type="InterPro" id="IPR013783">
    <property type="entry name" value="Ig-like_fold"/>
</dbReference>
<dbReference type="PANTHER" id="PTHR42721:SF3">
    <property type="entry name" value="BETA-D-XYLOSIDASE 5-RELATED"/>
    <property type="match status" value="1"/>
</dbReference>